<evidence type="ECO:0000313" key="2">
    <source>
        <dbReference type="EMBL" id="KAF5395041.1"/>
    </source>
</evidence>
<sequence length="428" mass="47928">MTRLQNQIYDTPSVVSLSQAMAGVQPPDNEDSALYQAHPSPSFCSQISNPGDKNPSEWSRTVVCHDAPDSPKEVTKEHVSLPDYAALECIYAEGDGFKAFTNQTAESDLCVNEHRKLYDKLREAQLKIQAKLPNPSEHEYSRKNALPLVLSLNLDAFDSAARALDLLSDLFLSVLNSRRPQLKLFSAPKDFDHVTDAWTSSATTMGDSRTGHPARQHFVSRMDLTSFRAFCRRCRLNRLGLSFTELDLIFAKHRNWWQRVYEPELVGQARQVCHLRGLSFAAFVDLCSQLADHCCYHLGEKSMGTAPSTLHLPEIPLFPKPMPYVIGELRQCPTLDLSDQKPSNRKSRPTPARGCRTSDTSHCSLPMTVGAHSSRVKLKLQFVSNESRIPTGDIHTSDTVGTMRSSSLLNLLHFIEHCCIDSLYAQDL</sequence>
<feature type="compositionally biased region" description="Polar residues" evidence="1">
    <location>
        <begin position="42"/>
        <end position="59"/>
    </location>
</feature>
<name>A0A8J4SZV5_9TREM</name>
<feature type="region of interest" description="Disordered" evidence="1">
    <location>
        <begin position="23"/>
        <end position="59"/>
    </location>
</feature>
<comment type="caution">
    <text evidence="2">The sequence shown here is derived from an EMBL/GenBank/DDBJ whole genome shotgun (WGS) entry which is preliminary data.</text>
</comment>
<reference evidence="2" key="1">
    <citation type="submission" date="2019-05" db="EMBL/GenBank/DDBJ databases">
        <title>Annotation for the trematode Paragonimus heterotremus.</title>
        <authorList>
            <person name="Choi Y.-J."/>
        </authorList>
    </citation>
    <scope>NUCLEOTIDE SEQUENCE</scope>
    <source>
        <strain evidence="2">LC</strain>
    </source>
</reference>
<dbReference type="EMBL" id="LUCH01017377">
    <property type="protein sequence ID" value="KAF5395041.1"/>
    <property type="molecule type" value="Genomic_DNA"/>
</dbReference>
<keyword evidence="3" id="KW-1185">Reference proteome</keyword>
<dbReference type="Proteomes" id="UP000748531">
    <property type="component" value="Unassembled WGS sequence"/>
</dbReference>
<proteinExistence type="predicted"/>
<dbReference type="OrthoDB" id="6273716at2759"/>
<evidence type="ECO:0000313" key="3">
    <source>
        <dbReference type="Proteomes" id="UP000748531"/>
    </source>
</evidence>
<protein>
    <submittedName>
        <fullName evidence="2">Uncharacterized protein</fullName>
    </submittedName>
</protein>
<feature type="region of interest" description="Disordered" evidence="1">
    <location>
        <begin position="335"/>
        <end position="359"/>
    </location>
</feature>
<accession>A0A8J4SZV5</accession>
<organism evidence="2 3">
    <name type="scientific">Paragonimus heterotremus</name>
    <dbReference type="NCBI Taxonomy" id="100268"/>
    <lineage>
        <taxon>Eukaryota</taxon>
        <taxon>Metazoa</taxon>
        <taxon>Spiralia</taxon>
        <taxon>Lophotrochozoa</taxon>
        <taxon>Platyhelminthes</taxon>
        <taxon>Trematoda</taxon>
        <taxon>Digenea</taxon>
        <taxon>Plagiorchiida</taxon>
        <taxon>Troglotremata</taxon>
        <taxon>Troglotrematidae</taxon>
        <taxon>Paragonimus</taxon>
    </lineage>
</organism>
<dbReference type="AlphaFoldDB" id="A0A8J4SZV5"/>
<evidence type="ECO:0000256" key="1">
    <source>
        <dbReference type="SAM" id="MobiDB-lite"/>
    </source>
</evidence>
<gene>
    <name evidence="2" type="ORF">PHET_08588</name>
</gene>